<sequence length="356" mass="39647">MQGNNDLGLGTAPQDRRAFQNCVCSGAEVDDVIRYQLLERDTYHVPSIQYGDRPRFGEPFKATLSIGGDDIDFSGILFNCIIETHIPGGGPPFRTCDEQKTHSWSLIRDQTLVTRISDLIGKIVATVRAGQAGNKFRLYATGYGQFFNNETILCNDITSARTANPNPDNKPHNNITTQLRTEFNEMSLRLNAAIKEAVALHTQDGVKYININTILAGHRFCEEGIKESDQHNPNLWLFHYPYNENNISVIGTTGSDYTSVLQAANAKVFGGQSISQLSQQYSSARQVDDAFYSAIDWSQVQQLGGGVKATGFWDGVVGPPTKSFHPQVPWHTWIQKFMVDQWKLDREIDNIGATPT</sequence>
<keyword evidence="2" id="KW-1185">Reference proteome</keyword>
<comment type="caution">
    <text evidence="1">The sequence shown here is derived from an EMBL/GenBank/DDBJ whole genome shotgun (WGS) entry which is preliminary data.</text>
</comment>
<protein>
    <submittedName>
        <fullName evidence="1">Uncharacterized protein</fullName>
    </submittedName>
</protein>
<accession>A0ABR4A9D7</accession>
<proteinExistence type="predicted"/>
<evidence type="ECO:0000313" key="1">
    <source>
        <dbReference type="EMBL" id="KAL2041511.1"/>
    </source>
</evidence>
<name>A0ABR4A9D7_9LECA</name>
<dbReference type="EMBL" id="JBEFKJ010000017">
    <property type="protein sequence ID" value="KAL2041511.1"/>
    <property type="molecule type" value="Genomic_DNA"/>
</dbReference>
<dbReference type="Gene3D" id="3.40.50.1110">
    <property type="entry name" value="SGNH hydrolase"/>
    <property type="match status" value="1"/>
</dbReference>
<dbReference type="InterPro" id="IPR036514">
    <property type="entry name" value="SGNH_hydro_sf"/>
</dbReference>
<dbReference type="SUPFAM" id="SSF52266">
    <property type="entry name" value="SGNH hydrolase"/>
    <property type="match status" value="1"/>
</dbReference>
<gene>
    <name evidence="1" type="ORF">N7G274_005893</name>
</gene>
<evidence type="ECO:0000313" key="2">
    <source>
        <dbReference type="Proteomes" id="UP001590950"/>
    </source>
</evidence>
<dbReference type="InterPro" id="IPR037460">
    <property type="entry name" value="SEST-like"/>
</dbReference>
<reference evidence="1 2" key="1">
    <citation type="submission" date="2024-09" db="EMBL/GenBank/DDBJ databases">
        <title>Rethinking Asexuality: The Enigmatic Case of Functional Sexual Genes in Lepraria (Stereocaulaceae).</title>
        <authorList>
            <person name="Doellman M."/>
            <person name="Sun Y."/>
            <person name="Barcenas-Pena A."/>
            <person name="Lumbsch H.T."/>
            <person name="Grewe F."/>
        </authorList>
    </citation>
    <scope>NUCLEOTIDE SEQUENCE [LARGE SCALE GENOMIC DNA]</scope>
    <source>
        <strain evidence="1 2">Mercado 3170</strain>
    </source>
</reference>
<dbReference type="PANTHER" id="PTHR37981:SF1">
    <property type="entry name" value="SGNH HYDROLASE-TYPE ESTERASE DOMAIN-CONTAINING PROTEIN"/>
    <property type="match status" value="1"/>
</dbReference>
<dbReference type="Proteomes" id="UP001590950">
    <property type="component" value="Unassembled WGS sequence"/>
</dbReference>
<dbReference type="PANTHER" id="PTHR37981">
    <property type="entry name" value="LIPASE 2"/>
    <property type="match status" value="1"/>
</dbReference>
<organism evidence="1 2">
    <name type="scientific">Stereocaulon virgatum</name>
    <dbReference type="NCBI Taxonomy" id="373712"/>
    <lineage>
        <taxon>Eukaryota</taxon>
        <taxon>Fungi</taxon>
        <taxon>Dikarya</taxon>
        <taxon>Ascomycota</taxon>
        <taxon>Pezizomycotina</taxon>
        <taxon>Lecanoromycetes</taxon>
        <taxon>OSLEUM clade</taxon>
        <taxon>Lecanoromycetidae</taxon>
        <taxon>Lecanorales</taxon>
        <taxon>Lecanorineae</taxon>
        <taxon>Stereocaulaceae</taxon>
        <taxon>Stereocaulon</taxon>
    </lineage>
</organism>